<accession>A0AAD9CZB5</accession>
<feature type="region of interest" description="Disordered" evidence="1">
    <location>
        <begin position="351"/>
        <end position="484"/>
    </location>
</feature>
<comment type="caution">
    <text evidence="2">The sequence shown here is derived from an EMBL/GenBank/DDBJ whole genome shotgun (WGS) entry which is preliminary data.</text>
</comment>
<feature type="region of interest" description="Disordered" evidence="1">
    <location>
        <begin position="295"/>
        <end position="317"/>
    </location>
</feature>
<dbReference type="Proteomes" id="UP001182556">
    <property type="component" value="Unassembled WGS sequence"/>
</dbReference>
<dbReference type="SMART" id="SM00205">
    <property type="entry name" value="THN"/>
    <property type="match status" value="1"/>
</dbReference>
<dbReference type="PROSITE" id="PS51367">
    <property type="entry name" value="THAUMATIN_2"/>
    <property type="match status" value="1"/>
</dbReference>
<dbReference type="InterPro" id="IPR037176">
    <property type="entry name" value="Osmotin/thaumatin-like_sf"/>
</dbReference>
<dbReference type="EMBL" id="JAODAN010000010">
    <property type="protein sequence ID" value="KAK1921876.1"/>
    <property type="molecule type" value="Genomic_DNA"/>
</dbReference>
<reference evidence="2" key="1">
    <citation type="submission" date="2023-02" db="EMBL/GenBank/DDBJ databases">
        <title>Identification and recombinant expression of a fungal hydrolase from Papiliotrema laurentii that hydrolyzes apple cutin and clears colloidal polyester polyurethane.</title>
        <authorList>
            <consortium name="DOE Joint Genome Institute"/>
            <person name="Roman V.A."/>
            <person name="Bojanowski C."/>
            <person name="Crable B.R."/>
            <person name="Wagner D.N."/>
            <person name="Hung C.S."/>
            <person name="Nadeau L.J."/>
            <person name="Schratz L."/>
            <person name="Haridas S."/>
            <person name="Pangilinan J."/>
            <person name="Lipzen A."/>
            <person name="Na H."/>
            <person name="Yan M."/>
            <person name="Ng V."/>
            <person name="Grigoriev I.V."/>
            <person name="Spatafora J.W."/>
            <person name="Barlow D."/>
            <person name="Biffinger J."/>
            <person name="Kelley-Loughnane N."/>
            <person name="Varaljay V.A."/>
            <person name="Crookes-Goodson W.J."/>
        </authorList>
    </citation>
    <scope>NUCLEOTIDE SEQUENCE</scope>
    <source>
        <strain evidence="2">5307AH</strain>
    </source>
</reference>
<dbReference type="InterPro" id="IPR001938">
    <property type="entry name" value="Thaumatin"/>
</dbReference>
<feature type="compositionally biased region" description="Polar residues" evidence="1">
    <location>
        <begin position="372"/>
        <end position="392"/>
    </location>
</feature>
<name>A0AAD9CZB5_PAPLA</name>
<dbReference type="AlphaFoldDB" id="A0AAD9CZB5"/>
<sequence>MRQDGDRTVGLPAVWSSETQPVYSTPSGRPSSTASRTSAGTDERKHSSPLRSTVSAPVIMFDLYSTRVALVVAGLLLGTATSARKIIVKNSCGVKVFAAYAGQGGSVQVGGKPAPAGWEIPEGNSTTLDVPESWASGRIWIRSGGDGCANDVSKCLLGKCKSGGLSCDGSEYGTVGVTLAEFSLRKHASQDFYDVSMVEGLTVPVTVTPSEHSCTVGSCGIEADPLMNCDSRLVYPKGENKICRLLSLQGAVPTRAPLACNFPLLETRTSIISSLPPAAWAHGKTTDVHTTSFVRKGSKLKPRSDLPFEGSQSSVWSCPADKHPSYTVDFCVGGRNSALVNPPSIAQAVNLSPGPKGALNVGDNGRNGDASIRSQSTLSTVARPNAGDSTLTSKSSPPSPKPVKEQVVALQEPDDNSSSSLLFSQPPVGPSALASRVQSESSRQPGVPSSPDAPLAAATAQNNVPVYGGQNAVCSGRRKRRALH</sequence>
<feature type="region of interest" description="Disordered" evidence="1">
    <location>
        <begin position="1"/>
        <end position="49"/>
    </location>
</feature>
<evidence type="ECO:0000313" key="2">
    <source>
        <dbReference type="EMBL" id="KAK1921876.1"/>
    </source>
</evidence>
<evidence type="ECO:0000313" key="3">
    <source>
        <dbReference type="Proteomes" id="UP001182556"/>
    </source>
</evidence>
<evidence type="ECO:0000256" key="1">
    <source>
        <dbReference type="SAM" id="MobiDB-lite"/>
    </source>
</evidence>
<keyword evidence="3" id="KW-1185">Reference proteome</keyword>
<dbReference type="SUPFAM" id="SSF49870">
    <property type="entry name" value="Osmotin, thaumatin-like protein"/>
    <property type="match status" value="1"/>
</dbReference>
<dbReference type="Pfam" id="PF00314">
    <property type="entry name" value="Thaumatin"/>
    <property type="match status" value="1"/>
</dbReference>
<dbReference type="Gene3D" id="2.60.110.10">
    <property type="entry name" value="Thaumatin"/>
    <property type="match status" value="1"/>
</dbReference>
<dbReference type="PANTHER" id="PTHR31013:SF2">
    <property type="entry name" value="THAUMATIN-LIKE PROTEIN"/>
    <property type="match status" value="1"/>
</dbReference>
<protein>
    <submittedName>
        <fullName evidence="2">Thaumatin family-domain-containing protein</fullName>
    </submittedName>
</protein>
<feature type="compositionally biased region" description="Polar residues" evidence="1">
    <location>
        <begin position="16"/>
        <end position="40"/>
    </location>
</feature>
<gene>
    <name evidence="2" type="ORF">DB88DRAFT_518054</name>
</gene>
<dbReference type="PANTHER" id="PTHR31013">
    <property type="entry name" value="THAUMATIN FAMILY PROTEIN-RELATED"/>
    <property type="match status" value="1"/>
</dbReference>
<proteinExistence type="predicted"/>
<organism evidence="2 3">
    <name type="scientific">Papiliotrema laurentii</name>
    <name type="common">Cryptococcus laurentii</name>
    <dbReference type="NCBI Taxonomy" id="5418"/>
    <lineage>
        <taxon>Eukaryota</taxon>
        <taxon>Fungi</taxon>
        <taxon>Dikarya</taxon>
        <taxon>Basidiomycota</taxon>
        <taxon>Agaricomycotina</taxon>
        <taxon>Tremellomycetes</taxon>
        <taxon>Tremellales</taxon>
        <taxon>Rhynchogastremaceae</taxon>
        <taxon>Papiliotrema</taxon>
    </lineage>
</organism>